<sequence>MYNRILVPVDGSDQSAAAVEHTLDLAEKYDADVHAVYVVDTGTNLLTVSKDEVRDTLRDLGEETAEGVLREVEGRVGDADADIDLVVDVLEGKPDEEILQYADEHGIDLVVMGTHGRTGVKRRLLGSVTERVIRDGDIPVLTVGGPSTS</sequence>
<dbReference type="PANTHER" id="PTHR46268:SF6">
    <property type="entry name" value="UNIVERSAL STRESS PROTEIN UP12"/>
    <property type="match status" value="1"/>
</dbReference>
<dbReference type="SUPFAM" id="SSF52402">
    <property type="entry name" value="Adenine nucleotide alpha hydrolases-like"/>
    <property type="match status" value="1"/>
</dbReference>
<feature type="domain" description="UspA" evidence="2">
    <location>
        <begin position="1"/>
        <end position="143"/>
    </location>
</feature>
<evidence type="ECO:0000259" key="2">
    <source>
        <dbReference type="Pfam" id="PF00582"/>
    </source>
</evidence>
<dbReference type="Proteomes" id="UP000054387">
    <property type="component" value="Unassembled WGS sequence"/>
</dbReference>
<evidence type="ECO:0000256" key="1">
    <source>
        <dbReference type="ARBA" id="ARBA00008791"/>
    </source>
</evidence>
<dbReference type="EMBL" id="LOPU01000016">
    <property type="protein sequence ID" value="KTG10905.1"/>
    <property type="molecule type" value="Genomic_DNA"/>
</dbReference>
<proteinExistence type="inferred from homology"/>
<gene>
    <name evidence="3" type="ORF">AUR64_06920</name>
</gene>
<protein>
    <submittedName>
        <fullName evidence="3">Universal stress protein UspA</fullName>
    </submittedName>
</protein>
<dbReference type="STRING" id="1514971.AUR64_06920"/>
<organism evidence="3 4">
    <name type="scientific">Haloprofundus marisrubri</name>
    <dbReference type="NCBI Taxonomy" id="1514971"/>
    <lineage>
        <taxon>Archaea</taxon>
        <taxon>Methanobacteriati</taxon>
        <taxon>Methanobacteriota</taxon>
        <taxon>Stenosarchaea group</taxon>
        <taxon>Halobacteria</taxon>
        <taxon>Halobacteriales</taxon>
        <taxon>Haloferacaceae</taxon>
        <taxon>Haloprofundus</taxon>
    </lineage>
</organism>
<dbReference type="InterPro" id="IPR014729">
    <property type="entry name" value="Rossmann-like_a/b/a_fold"/>
</dbReference>
<reference evidence="3 4" key="1">
    <citation type="submission" date="2015-12" db="EMBL/GenBank/DDBJ databases">
        <title>Haloprofundus marisrubri gen. nov., sp. nov., an extremely halophilic archaeon isolated from the Discovery deep brine-seawater interface in the Red Sea.</title>
        <authorList>
            <person name="Zhang G."/>
            <person name="Stingl U."/>
            <person name="Rashid M."/>
        </authorList>
    </citation>
    <scope>NUCLEOTIDE SEQUENCE [LARGE SCALE GENOMIC DNA]</scope>
    <source>
        <strain evidence="3 4">SB9</strain>
    </source>
</reference>
<evidence type="ECO:0000313" key="4">
    <source>
        <dbReference type="Proteomes" id="UP000054387"/>
    </source>
</evidence>
<dbReference type="Gene3D" id="3.40.50.620">
    <property type="entry name" value="HUPs"/>
    <property type="match status" value="1"/>
</dbReference>
<dbReference type="Pfam" id="PF00582">
    <property type="entry name" value="Usp"/>
    <property type="match status" value="1"/>
</dbReference>
<name>A0A0W1RCS8_9EURY</name>
<dbReference type="InterPro" id="IPR006016">
    <property type="entry name" value="UspA"/>
</dbReference>
<accession>A0A0W1RCS8</accession>
<dbReference type="PANTHER" id="PTHR46268">
    <property type="entry name" value="STRESS RESPONSE PROTEIN NHAX"/>
    <property type="match status" value="1"/>
</dbReference>
<dbReference type="AlphaFoldDB" id="A0A0W1RCS8"/>
<evidence type="ECO:0000313" key="3">
    <source>
        <dbReference type="EMBL" id="KTG10905.1"/>
    </source>
</evidence>
<dbReference type="PIRSF" id="PIRSF006276">
    <property type="entry name" value="UspA"/>
    <property type="match status" value="1"/>
</dbReference>
<comment type="caution">
    <text evidence="3">The sequence shown here is derived from an EMBL/GenBank/DDBJ whole genome shotgun (WGS) entry which is preliminary data.</text>
</comment>
<comment type="similarity">
    <text evidence="1">Belongs to the universal stress protein A family.</text>
</comment>
<dbReference type="RefSeq" id="WP_058580703.1">
    <property type="nucleotide sequence ID" value="NZ_LOPU01000016.1"/>
</dbReference>
<dbReference type="InterPro" id="IPR006015">
    <property type="entry name" value="Universal_stress_UspA"/>
</dbReference>
<dbReference type="OrthoDB" id="105697at2157"/>
<dbReference type="PRINTS" id="PR01438">
    <property type="entry name" value="UNVRSLSTRESS"/>
</dbReference>
<dbReference type="CDD" id="cd00293">
    <property type="entry name" value="USP-like"/>
    <property type="match status" value="1"/>
</dbReference>
<keyword evidence="4" id="KW-1185">Reference proteome</keyword>